<dbReference type="FunFam" id="1.10.3720.10:FF:000004">
    <property type="entry name" value="Sulfate transport system permease protein CysT"/>
    <property type="match status" value="1"/>
</dbReference>
<feature type="transmembrane region" description="Helical" evidence="10">
    <location>
        <begin position="64"/>
        <end position="91"/>
    </location>
</feature>
<dbReference type="RefSeq" id="WP_011056130.1">
    <property type="nucleotide sequence ID" value="NC_004113.1"/>
</dbReference>
<organism evidence="12 13">
    <name type="scientific">Thermosynechococcus vestitus (strain NIES-2133 / IAM M-273 / BP-1)</name>
    <dbReference type="NCBI Taxonomy" id="197221"/>
    <lineage>
        <taxon>Bacteria</taxon>
        <taxon>Bacillati</taxon>
        <taxon>Cyanobacteriota</taxon>
        <taxon>Cyanophyceae</taxon>
        <taxon>Acaryochloridales</taxon>
        <taxon>Thermosynechococcaceae</taxon>
        <taxon>Thermosynechococcus</taxon>
    </lineage>
</organism>
<feature type="transmembrane region" description="Helical" evidence="10">
    <location>
        <begin position="22"/>
        <end position="43"/>
    </location>
</feature>
<keyword evidence="3 10" id="KW-0813">Transport</keyword>
<dbReference type="EnsemblBacteria" id="BAC07828">
    <property type="protein sequence ID" value="BAC07828"/>
    <property type="gene ID" value="BAC07828"/>
</dbReference>
<evidence type="ECO:0000256" key="9">
    <source>
        <dbReference type="ARBA" id="ARBA00025323"/>
    </source>
</evidence>
<feature type="transmembrane region" description="Helical" evidence="10">
    <location>
        <begin position="144"/>
        <end position="163"/>
    </location>
</feature>
<evidence type="ECO:0000256" key="10">
    <source>
        <dbReference type="RuleBase" id="RU366001"/>
    </source>
</evidence>
<reference evidence="12 13" key="1">
    <citation type="journal article" date="2002" name="DNA Res.">
        <title>Complete genome structure of the thermophilic cyanobacterium Thermosynechococcus elongatus BP-1.</title>
        <authorList>
            <person name="Nakamura Y."/>
            <person name="Kaneko T."/>
            <person name="Sato S."/>
            <person name="Ikeuchi M."/>
            <person name="Katoh H."/>
            <person name="Sasamoto S."/>
            <person name="Watanabe A."/>
            <person name="Iriguchi M."/>
            <person name="Kawashima K."/>
            <person name="Kimura T."/>
            <person name="Kishida Y."/>
            <person name="Kiyokawa C."/>
            <person name="Kohara M."/>
            <person name="Matsumoto M."/>
            <person name="Matsuno A."/>
            <person name="Nakazaki N."/>
            <person name="Shimpo S."/>
            <person name="Sugimoto M."/>
            <person name="Takeuchi C."/>
            <person name="Yamada M."/>
            <person name="Tabata S."/>
        </authorList>
    </citation>
    <scope>NUCLEOTIDE SEQUENCE [LARGE SCALE GENOMIC DNA]</scope>
    <source>
        <strain evidence="13">IAM M-273 / NIES-2133 / BP-1</strain>
    </source>
</reference>
<comment type="function">
    <text evidence="10">Part of the ABC transporter complex (TC 3.A.1.6.1) involved in sulfate/thiosulfate import.</text>
</comment>
<dbReference type="Pfam" id="PF00528">
    <property type="entry name" value="BPD_transp_1"/>
    <property type="match status" value="1"/>
</dbReference>
<dbReference type="PANTHER" id="PTHR30406:SF8">
    <property type="entry name" value="SULFATE TRANSPORT SYSTEM PERMEASE PROTEIN CYST"/>
    <property type="match status" value="1"/>
</dbReference>
<dbReference type="NCBIfam" id="TIGR02139">
    <property type="entry name" value="permease_CysT"/>
    <property type="match status" value="1"/>
</dbReference>
<feature type="transmembrane region" description="Helical" evidence="10">
    <location>
        <begin position="219"/>
        <end position="241"/>
    </location>
</feature>
<evidence type="ECO:0000256" key="1">
    <source>
        <dbReference type="ARBA" id="ARBA00004429"/>
    </source>
</evidence>
<evidence type="ECO:0000256" key="2">
    <source>
        <dbReference type="ARBA" id="ARBA00011779"/>
    </source>
</evidence>
<keyword evidence="13" id="KW-1185">Reference proteome</keyword>
<dbReference type="InterPro" id="IPR011865">
    <property type="entry name" value="CysT_permease"/>
</dbReference>
<dbReference type="PATRIC" id="fig|197221.4.peg.289"/>
<dbReference type="AlphaFoldDB" id="Q8DM48"/>
<feature type="transmembrane region" description="Helical" evidence="10">
    <location>
        <begin position="111"/>
        <end position="132"/>
    </location>
</feature>
<evidence type="ECO:0000256" key="4">
    <source>
        <dbReference type="ARBA" id="ARBA00022475"/>
    </source>
</evidence>
<evidence type="ECO:0000256" key="6">
    <source>
        <dbReference type="ARBA" id="ARBA00022989"/>
    </source>
</evidence>
<keyword evidence="5 10" id="KW-0812">Transmembrane</keyword>
<dbReference type="GO" id="GO:0015419">
    <property type="term" value="F:ABC-type sulfate transporter activity"/>
    <property type="evidence" value="ECO:0007669"/>
    <property type="project" value="UniProtKB-UniRule"/>
</dbReference>
<dbReference type="InterPro" id="IPR000515">
    <property type="entry name" value="MetI-like"/>
</dbReference>
<evidence type="ECO:0000256" key="5">
    <source>
        <dbReference type="ARBA" id="ARBA00022692"/>
    </source>
</evidence>
<feature type="domain" description="ABC transmembrane type-1" evidence="11">
    <location>
        <begin position="67"/>
        <end position="270"/>
    </location>
</feature>
<keyword evidence="7 10" id="KW-0764">Sulfate transport</keyword>
<sequence>MSAPHPVSAALSPQKPHWQFPWVWRITVFYLLVMLAVPIAALLSRASSAGPLHFWQVATRAIALSAYEVTFVTALIAALINGVFGTLIAWVLVRYSFPGKRFFDAVVDLPFALPTAVAGLTLATVYSENGWLGRLLAPLGIRIAFTRWGVAVAMLFISLPFVIRTVQPVLTEMEKDVEEAAWSLGATHGQTFWRVILPPLLPAILTGVALGFSRAVGEFGSIVIISSNTPFRDLIAAVLVFQSLEQYDYEAATIIGTVMLLVSLGILFLINLLQTWGRRYAER</sequence>
<dbReference type="eggNOG" id="COG0555">
    <property type="taxonomic scope" value="Bacteria"/>
</dbReference>
<evidence type="ECO:0000256" key="8">
    <source>
        <dbReference type="ARBA" id="ARBA00023136"/>
    </source>
</evidence>
<evidence type="ECO:0000313" key="12">
    <source>
        <dbReference type="EMBL" id="BAC07828.1"/>
    </source>
</evidence>
<evidence type="ECO:0000256" key="7">
    <source>
        <dbReference type="ARBA" id="ARBA00023032"/>
    </source>
</evidence>
<comment type="subunit">
    <text evidence="2">The complex is composed of two ATP-binding proteins (CysA), two transmembrane proteins (CysT and CysW) and a solute-binding protein (CysP).</text>
</comment>
<comment type="subcellular location">
    <subcellularLocation>
        <location evidence="1 10">Cell inner membrane</location>
        <topology evidence="1 10">Multi-pass membrane protein</topology>
    </subcellularLocation>
</comment>
<dbReference type="CDD" id="cd06261">
    <property type="entry name" value="TM_PBP2"/>
    <property type="match status" value="1"/>
</dbReference>
<dbReference type="Gene3D" id="1.10.3720.10">
    <property type="entry name" value="MetI-like"/>
    <property type="match status" value="1"/>
</dbReference>
<keyword evidence="6 10" id="KW-1133">Transmembrane helix</keyword>
<feature type="transmembrane region" description="Helical" evidence="10">
    <location>
        <begin position="192"/>
        <end position="212"/>
    </location>
</feature>
<evidence type="ECO:0000256" key="3">
    <source>
        <dbReference type="ARBA" id="ARBA00022448"/>
    </source>
</evidence>
<keyword evidence="8 10" id="KW-0472">Membrane</keyword>
<dbReference type="PANTHER" id="PTHR30406">
    <property type="entry name" value="SULFATE TRANSPORT SYSTEM PERMEASE PROTEIN"/>
    <property type="match status" value="1"/>
</dbReference>
<evidence type="ECO:0000313" key="13">
    <source>
        <dbReference type="Proteomes" id="UP000000440"/>
    </source>
</evidence>
<dbReference type="EMBL" id="BA000039">
    <property type="protein sequence ID" value="BAC07828.1"/>
    <property type="molecule type" value="Genomic_DNA"/>
</dbReference>
<accession>Q8DM48</accession>
<protein>
    <recommendedName>
        <fullName evidence="10">Sulfate transport system permease protein CysT</fullName>
    </recommendedName>
</protein>
<dbReference type="STRING" id="197221.gene:10746858"/>
<dbReference type="NCBIfam" id="TIGR00969">
    <property type="entry name" value="3a0106s02"/>
    <property type="match status" value="1"/>
</dbReference>
<dbReference type="KEGG" id="tel:tlr0275"/>
<name>Q8DM48_THEVB</name>
<proteinExistence type="inferred from homology"/>
<gene>
    <name evidence="12" type="primary">cysT</name>
</gene>
<dbReference type="GO" id="GO:0005886">
    <property type="term" value="C:plasma membrane"/>
    <property type="evidence" value="ECO:0007669"/>
    <property type="project" value="UniProtKB-SubCell"/>
</dbReference>
<dbReference type="PROSITE" id="PS50928">
    <property type="entry name" value="ABC_TM1"/>
    <property type="match status" value="1"/>
</dbReference>
<evidence type="ECO:0000259" key="11">
    <source>
        <dbReference type="PROSITE" id="PS50928"/>
    </source>
</evidence>
<dbReference type="InterPro" id="IPR035906">
    <property type="entry name" value="MetI-like_sf"/>
</dbReference>
<dbReference type="InterPro" id="IPR005667">
    <property type="entry name" value="Sulph_transpt2"/>
</dbReference>
<keyword evidence="10" id="KW-0997">Cell inner membrane</keyword>
<dbReference type="Proteomes" id="UP000000440">
    <property type="component" value="Chromosome"/>
</dbReference>
<comment type="similarity">
    <text evidence="10">Belongs to the binding-protein-dependent transport system permease family. CysTW subfamily.</text>
</comment>
<feature type="transmembrane region" description="Helical" evidence="10">
    <location>
        <begin position="253"/>
        <end position="273"/>
    </location>
</feature>
<keyword evidence="4" id="KW-1003">Cell membrane</keyword>
<comment type="function">
    <text evidence="9">Part of the ABC transporter complex CysAWTP (TC 3.A.1.6.1) involved in sulfate/thiosulfate import. Probably responsible for the translocation of the substrate across the membrane.</text>
</comment>
<dbReference type="SUPFAM" id="SSF161098">
    <property type="entry name" value="MetI-like"/>
    <property type="match status" value="1"/>
</dbReference>